<evidence type="ECO:0000256" key="2">
    <source>
        <dbReference type="ARBA" id="ARBA00023125"/>
    </source>
</evidence>
<keyword evidence="1" id="KW-0680">Restriction system</keyword>
<dbReference type="Gene3D" id="3.90.220.20">
    <property type="entry name" value="DNA methylase specificity domains"/>
    <property type="match status" value="2"/>
</dbReference>
<dbReference type="InterPro" id="IPR052021">
    <property type="entry name" value="Type-I_RS_S_subunit"/>
</dbReference>
<keyword evidence="2" id="KW-0238">DNA-binding</keyword>
<dbReference type="RefSeq" id="WP_236499910.1">
    <property type="nucleotide sequence ID" value="NZ_CP091244.1"/>
</dbReference>
<dbReference type="Proteomes" id="UP001054801">
    <property type="component" value="Chromosome"/>
</dbReference>
<dbReference type="InterPro" id="IPR044946">
    <property type="entry name" value="Restrct_endonuc_typeI_TRD_sf"/>
</dbReference>
<dbReference type="PANTHER" id="PTHR30408">
    <property type="entry name" value="TYPE-1 RESTRICTION ENZYME ECOKI SPECIFICITY PROTEIN"/>
    <property type="match status" value="1"/>
</dbReference>
<keyword evidence="4" id="KW-1185">Reference proteome</keyword>
<accession>A0ABY3T076</accession>
<organism evidence="3 4">
    <name type="scientific">Thiothrix winogradskyi</name>
    <dbReference type="NCBI Taxonomy" id="96472"/>
    <lineage>
        <taxon>Bacteria</taxon>
        <taxon>Pseudomonadati</taxon>
        <taxon>Pseudomonadota</taxon>
        <taxon>Gammaproteobacteria</taxon>
        <taxon>Thiotrichales</taxon>
        <taxon>Thiotrichaceae</taxon>
        <taxon>Thiothrix</taxon>
    </lineage>
</organism>
<dbReference type="SUPFAM" id="SSF116734">
    <property type="entry name" value="DNA methylase specificity domain"/>
    <property type="match status" value="2"/>
</dbReference>
<dbReference type="PANTHER" id="PTHR30408:SF12">
    <property type="entry name" value="TYPE I RESTRICTION ENZYME MJAVIII SPECIFICITY SUBUNIT"/>
    <property type="match status" value="1"/>
</dbReference>
<reference evidence="3" key="1">
    <citation type="journal article" date="2022" name="Microorganisms">
        <title>Two New Species of Filamentous Sulfur Bacteria of the Genus Thiothrix, Thiothrix winogradskyi sp. nov. and 'Candidatus Thiothrix sulfatifontis' sp. nov.</title>
        <authorList>
            <person name="Ravin N.V."/>
            <person name="Rossetti S."/>
            <person name="Beletsky A.V."/>
            <person name="Kadnikov V.V."/>
            <person name="Rudenko T.S."/>
            <person name="Smolyakov D.D."/>
            <person name="Moskvitina M.I."/>
            <person name="Gureeva M.V."/>
            <person name="Mardanov A.V."/>
            <person name="Grabovich M.Y."/>
        </authorList>
    </citation>
    <scope>NUCLEOTIDE SEQUENCE</scope>
    <source>
        <strain evidence="3">CT3</strain>
    </source>
</reference>
<proteinExistence type="predicted"/>
<protein>
    <recommendedName>
        <fullName evidence="5">Type I restriction modification DNA specificity domain-containing protein</fullName>
    </recommendedName>
</protein>
<gene>
    <name evidence="3" type="ORF">L2Y54_03800</name>
</gene>
<dbReference type="EMBL" id="CP091244">
    <property type="protein sequence ID" value="UJS25171.1"/>
    <property type="molecule type" value="Genomic_DNA"/>
</dbReference>
<name>A0ABY3T076_9GAMM</name>
<evidence type="ECO:0000313" key="4">
    <source>
        <dbReference type="Proteomes" id="UP001054801"/>
    </source>
</evidence>
<sequence length="488" mass="54157">MEKQHGGVGMVKKTTDTVRHAEQLAKPGTGIRLSDVFSNGLRLEASSYALEARQAVAELRACPYPLKALLGENGLCQKAHNGTRFSRVYVSEEKGVPFLSSSDIIGLRPERGSYISRTRTTKLDQLLIQPWMVLVSRSGTIGNVSLASPRMAGWALSEDVIRIMALDKDTAGYVAAFLRSSWGRQQLIGVTYGSVIQHIEFAHLRKVLIPDLPVIRRIAIGRAFVDAALKRDEANNKLDEADALLRTALKLPSIPVTGKESIVSKIRLSDWGQRLDAAFHNPTVRWIEQQLQESGFPVLPLADKQLTQSINAVTKFRKRVYVPKGGIPLLSSKQLFQIDPIEVKGLAKGAHEKDLDEICLTENMVAITRSGTIGRVQIIPKYMQGWAGSEHAIRVIATDNVTAGYLYAWFSSVYGQALITRYSYGSVIVEIDRFMVGEIPVPMLPEVERNAIGKLVLEANHLRDEAWKLEQEALAKLRLEIEGAEKWN</sequence>
<evidence type="ECO:0000256" key="1">
    <source>
        <dbReference type="ARBA" id="ARBA00022747"/>
    </source>
</evidence>
<evidence type="ECO:0000313" key="3">
    <source>
        <dbReference type="EMBL" id="UJS25171.1"/>
    </source>
</evidence>
<evidence type="ECO:0008006" key="5">
    <source>
        <dbReference type="Google" id="ProtNLM"/>
    </source>
</evidence>